<dbReference type="CDD" id="cd00320">
    <property type="entry name" value="cpn10"/>
    <property type="match status" value="1"/>
</dbReference>
<protein>
    <recommendedName>
        <fullName evidence="3">10 kDa chaperonin</fullName>
    </recommendedName>
</protein>
<comment type="function">
    <text evidence="3">Together with the chaperonin GroEL, plays an essential role in assisting protein folding. The GroEL-GroES system forms a nano-cage that allows encapsulation of the non-native substrate proteins and provides a physical environment optimized to promote and accelerate protein folding. GroES binds to the apical surface of the GroEL ring, thereby capping the opening of the GroEL channel.</text>
</comment>
<evidence type="ECO:0000256" key="3">
    <source>
        <dbReference type="RuleBase" id="RU000535"/>
    </source>
</evidence>
<organism evidence="4 5">
    <name type="scientific">Actinacidiphila epipremni</name>
    <dbReference type="NCBI Taxonomy" id="2053013"/>
    <lineage>
        <taxon>Bacteria</taxon>
        <taxon>Bacillati</taxon>
        <taxon>Actinomycetota</taxon>
        <taxon>Actinomycetes</taxon>
        <taxon>Kitasatosporales</taxon>
        <taxon>Streptomycetaceae</taxon>
        <taxon>Actinacidiphila</taxon>
    </lineage>
</organism>
<dbReference type="InterPro" id="IPR020818">
    <property type="entry name" value="Chaperonin_GroES"/>
</dbReference>
<keyword evidence="5" id="KW-1185">Reference proteome</keyword>
<dbReference type="Gene3D" id="2.30.33.40">
    <property type="entry name" value="GroES chaperonin"/>
    <property type="match status" value="1"/>
</dbReference>
<dbReference type="EMBL" id="JAATEJ010000001">
    <property type="protein sequence ID" value="NJP41908.1"/>
    <property type="molecule type" value="Genomic_DNA"/>
</dbReference>
<evidence type="ECO:0000313" key="5">
    <source>
        <dbReference type="Proteomes" id="UP000734511"/>
    </source>
</evidence>
<name>A0ABX0ZJS2_9ACTN</name>
<comment type="caution">
    <text evidence="4">The sequence shown here is derived from an EMBL/GenBank/DDBJ whole genome shotgun (WGS) entry which is preliminary data.</text>
</comment>
<gene>
    <name evidence="4" type="ORF">HCN08_00515</name>
</gene>
<dbReference type="Proteomes" id="UP000734511">
    <property type="component" value="Unassembled WGS sequence"/>
</dbReference>
<evidence type="ECO:0000256" key="2">
    <source>
        <dbReference type="ARBA" id="ARBA00023186"/>
    </source>
</evidence>
<reference evidence="4 5" key="1">
    <citation type="submission" date="2020-03" db="EMBL/GenBank/DDBJ databases">
        <title>WGS of actinomycetes isolated from Thailand.</title>
        <authorList>
            <person name="Thawai C."/>
        </authorList>
    </citation>
    <scope>NUCLEOTIDE SEQUENCE [LARGE SCALE GENOMIC DNA]</scope>
    <source>
        <strain evidence="4 5">PRB2-1</strain>
    </source>
</reference>
<dbReference type="PANTHER" id="PTHR10772">
    <property type="entry name" value="10 KDA HEAT SHOCK PROTEIN"/>
    <property type="match status" value="1"/>
</dbReference>
<dbReference type="Pfam" id="PF00166">
    <property type="entry name" value="Cpn10"/>
    <property type="match status" value="1"/>
</dbReference>
<dbReference type="InterPro" id="IPR011032">
    <property type="entry name" value="GroES-like_sf"/>
</dbReference>
<evidence type="ECO:0000256" key="1">
    <source>
        <dbReference type="ARBA" id="ARBA00006975"/>
    </source>
</evidence>
<dbReference type="InterPro" id="IPR037124">
    <property type="entry name" value="Chaperonin_GroES_sf"/>
</dbReference>
<dbReference type="PANTHER" id="PTHR10772:SF58">
    <property type="entry name" value="CO-CHAPERONIN GROES"/>
    <property type="match status" value="1"/>
</dbReference>
<dbReference type="SUPFAM" id="SSF50129">
    <property type="entry name" value="GroES-like"/>
    <property type="match status" value="1"/>
</dbReference>
<keyword evidence="2 3" id="KW-0143">Chaperone</keyword>
<dbReference type="SMART" id="SM00883">
    <property type="entry name" value="Cpn10"/>
    <property type="match status" value="1"/>
</dbReference>
<proteinExistence type="inferred from homology"/>
<accession>A0ABX0ZJS2</accession>
<comment type="subunit">
    <text evidence="3">Heptamer of 7 subunits arranged in a ring.</text>
</comment>
<comment type="similarity">
    <text evidence="1 3">Belongs to the GroES chaperonin family.</text>
</comment>
<dbReference type="PRINTS" id="PR00297">
    <property type="entry name" value="CHAPERONIN10"/>
</dbReference>
<sequence>MSPKNSEHDKLPIRMLHDRVLVRHETGEGERRSGGGILIPATAAVGRRLAWAEIVAVGQNVRTVEVGDRVLYDPEDRAEVEVRGVAYVLMRERDLHAVASERLKGTDDSLGLYL</sequence>
<evidence type="ECO:0000313" key="4">
    <source>
        <dbReference type="EMBL" id="NJP41908.1"/>
    </source>
</evidence>